<keyword evidence="1" id="KW-0812">Transmembrane</keyword>
<keyword evidence="3" id="KW-1185">Reference proteome</keyword>
<feature type="transmembrane region" description="Helical" evidence="1">
    <location>
        <begin position="148"/>
        <end position="175"/>
    </location>
</feature>
<feature type="transmembrane region" description="Helical" evidence="1">
    <location>
        <begin position="294"/>
        <end position="318"/>
    </location>
</feature>
<dbReference type="OrthoDB" id="10019513at2"/>
<protein>
    <submittedName>
        <fullName evidence="2">Uncharacterized protein</fullName>
    </submittedName>
</protein>
<sequence>MRNLALAKILVVLGARAAYPLAAPLLLGIFIVASVLFGPNGMSPPEALAVMRASPTLLAVLWAGWLVLGLPAARAALVPPSGTYLRWLPAPRLVFHLAGAACALVVEAPWMLLFGCGEGLVSAATAGLAALAGHALCATRPWGALSALAAAFVGGAVFASASPLALALALVAACLSIPEAFRRAPEASARANRGFFGRSPLGALASTFLLGVLRGEPAVLGRALSLAALAGLVLPLAARGHDLEADASIGALALGLAAVALSPGLSGAAAAVVRSERAASWLCDATGTAPAARALAAALAGGLLGAASGLVLALVAAFGLHAPLLLTARLVALSVVFGLATGAVLVGGAREAEASPRRGDRGMVQALVWAAFGATAASLAGEGSLALSSAVALLLLHRSARRAEVLRRLRGAA</sequence>
<feature type="transmembrane region" description="Helical" evidence="1">
    <location>
        <begin position="219"/>
        <end position="237"/>
    </location>
</feature>
<dbReference type="AlphaFoldDB" id="A0A6N7PUA6"/>
<accession>A0A6N7PUA6</accession>
<feature type="transmembrane region" description="Helical" evidence="1">
    <location>
        <begin position="93"/>
        <end position="113"/>
    </location>
</feature>
<evidence type="ECO:0000313" key="2">
    <source>
        <dbReference type="EMBL" id="MRG95573.1"/>
    </source>
</evidence>
<feature type="transmembrane region" description="Helical" evidence="1">
    <location>
        <begin position="330"/>
        <end position="349"/>
    </location>
</feature>
<comment type="caution">
    <text evidence="2">The sequence shown here is derived from an EMBL/GenBank/DDBJ whole genome shotgun (WGS) entry which is preliminary data.</text>
</comment>
<feature type="transmembrane region" description="Helical" evidence="1">
    <location>
        <begin position="120"/>
        <end position="142"/>
    </location>
</feature>
<keyword evidence="1" id="KW-1133">Transmembrane helix</keyword>
<keyword evidence="1" id="KW-0472">Membrane</keyword>
<feature type="transmembrane region" description="Helical" evidence="1">
    <location>
        <begin position="249"/>
        <end position="274"/>
    </location>
</feature>
<reference evidence="2 3" key="1">
    <citation type="submission" date="2019-10" db="EMBL/GenBank/DDBJ databases">
        <title>A soil myxobacterium in the family Polyangiaceae.</title>
        <authorList>
            <person name="Li Y."/>
            <person name="Wang J."/>
        </authorList>
    </citation>
    <scope>NUCLEOTIDE SEQUENCE [LARGE SCALE GENOMIC DNA]</scope>
    <source>
        <strain evidence="2 3">DSM 14734</strain>
    </source>
</reference>
<gene>
    <name evidence="2" type="ORF">GF068_27190</name>
</gene>
<feature type="transmembrane region" description="Helical" evidence="1">
    <location>
        <begin position="55"/>
        <end position="73"/>
    </location>
</feature>
<evidence type="ECO:0000313" key="3">
    <source>
        <dbReference type="Proteomes" id="UP000440224"/>
    </source>
</evidence>
<dbReference type="Proteomes" id="UP000440224">
    <property type="component" value="Unassembled WGS sequence"/>
</dbReference>
<name>A0A6N7PUA6_9BACT</name>
<evidence type="ECO:0000256" key="1">
    <source>
        <dbReference type="SAM" id="Phobius"/>
    </source>
</evidence>
<dbReference type="EMBL" id="WJIE01000008">
    <property type="protein sequence ID" value="MRG95573.1"/>
    <property type="molecule type" value="Genomic_DNA"/>
</dbReference>
<organism evidence="2 3">
    <name type="scientific">Polyangium spumosum</name>
    <dbReference type="NCBI Taxonomy" id="889282"/>
    <lineage>
        <taxon>Bacteria</taxon>
        <taxon>Pseudomonadati</taxon>
        <taxon>Myxococcota</taxon>
        <taxon>Polyangia</taxon>
        <taxon>Polyangiales</taxon>
        <taxon>Polyangiaceae</taxon>
        <taxon>Polyangium</taxon>
    </lineage>
</organism>
<dbReference type="RefSeq" id="WP_153822389.1">
    <property type="nucleotide sequence ID" value="NZ_WJIE01000008.1"/>
</dbReference>
<proteinExistence type="predicted"/>